<accession>A0A7W0CC73</accession>
<dbReference type="InterPro" id="IPR008258">
    <property type="entry name" value="Transglycosylase_SLT_dom_1"/>
</dbReference>
<dbReference type="GO" id="GO:0016837">
    <property type="term" value="F:carbon-oxygen lyase activity, acting on polysaccharides"/>
    <property type="evidence" value="ECO:0007669"/>
    <property type="project" value="InterPro"/>
</dbReference>
<keyword evidence="9" id="KW-1185">Reference proteome</keyword>
<evidence type="ECO:0000259" key="7">
    <source>
        <dbReference type="SMART" id="SM00062"/>
    </source>
</evidence>
<reference evidence="8 9" key="1">
    <citation type="submission" date="2020-07" db="EMBL/GenBank/DDBJ databases">
        <title>Genomic Encyclopedia of Type Strains, Phase IV (KMG-IV): sequencing the most valuable type-strain genomes for metagenomic binning, comparative biology and taxonomic classification.</title>
        <authorList>
            <person name="Goeker M."/>
        </authorList>
    </citation>
    <scope>NUCLEOTIDE SEQUENCE [LARGE SCALE GENOMIC DNA]</scope>
    <source>
        <strain evidence="8 9">DSM 17721</strain>
    </source>
</reference>
<sequence>MPSRSLAEIKNSGKLVVLTRNAPTTYYIDQTGQPTGPEYDLVESFAEFLGVDVEYQICQTVDQVLTDLEQGKGDLAAAGLTITEAREEKFRFSPPYQEITPQVVTRRDRIQPESIEDLLGIEIVVIASSSYAERLAHLRDTEYPELQWEEAQDLATEQLLFDVWAANIDCTIADSNIVDINRRYYPQLMAPINLGRAQQLGWAMAPRRRDLSRAIAKWMKDFEQTGQMDHVHEKYYGFFEAFDYVDTMRYLRRIQARFPKYREYFRQAAEKYDLPFDLLAAQAYQESHWNPHAVSPTGVRGIMMLTLTTAREMGVSNRLDPRQSIFGGAKYLARLKKSFSEKVTEPDLTWLALAAYNVGRGHLHDAQILARKLGLSPHSWRDLKQVLPLLADQEYYKDLKYGYARGYEPVRYVRNIREYRHILRNDLNNADANSQQASSQ</sequence>
<dbReference type="GO" id="GO:0009279">
    <property type="term" value="C:cell outer membrane"/>
    <property type="evidence" value="ECO:0007669"/>
    <property type="project" value="UniProtKB-SubCell"/>
</dbReference>
<evidence type="ECO:0000313" key="8">
    <source>
        <dbReference type="EMBL" id="MBA2883028.1"/>
    </source>
</evidence>
<dbReference type="HAMAP" id="MF_02016">
    <property type="entry name" value="MltF"/>
    <property type="match status" value="1"/>
</dbReference>
<keyword evidence="2" id="KW-0732">Signal</keyword>
<keyword evidence="6" id="KW-0961">Cell wall biogenesis/degradation</keyword>
<dbReference type="PANTHER" id="PTHR35936:SF32">
    <property type="entry name" value="MEMBRANE-BOUND LYTIC MUREIN TRANSGLYCOSYLASE F"/>
    <property type="match status" value="1"/>
</dbReference>
<dbReference type="PANTHER" id="PTHR35936">
    <property type="entry name" value="MEMBRANE-BOUND LYTIC MUREIN TRANSGLYCOSYLASE F"/>
    <property type="match status" value="1"/>
</dbReference>
<dbReference type="Gene3D" id="3.40.190.10">
    <property type="entry name" value="Periplasmic binding protein-like II"/>
    <property type="match status" value="2"/>
</dbReference>
<name>A0A7W0CC73_9BACT</name>
<dbReference type="SMART" id="SM00062">
    <property type="entry name" value="PBPb"/>
    <property type="match status" value="1"/>
</dbReference>
<evidence type="ECO:0000256" key="6">
    <source>
        <dbReference type="ARBA" id="ARBA00023316"/>
    </source>
</evidence>
<dbReference type="InterPro" id="IPR023346">
    <property type="entry name" value="Lysozyme-like_dom_sf"/>
</dbReference>
<dbReference type="Pfam" id="PF00497">
    <property type="entry name" value="SBP_bac_3"/>
    <property type="match status" value="1"/>
</dbReference>
<dbReference type="NCBIfam" id="NF008112">
    <property type="entry name" value="PRK10859.1"/>
    <property type="match status" value="1"/>
</dbReference>
<evidence type="ECO:0000256" key="4">
    <source>
        <dbReference type="ARBA" id="ARBA00023237"/>
    </source>
</evidence>
<dbReference type="GO" id="GO:0071555">
    <property type="term" value="P:cell wall organization"/>
    <property type="evidence" value="ECO:0007669"/>
    <property type="project" value="UniProtKB-KW"/>
</dbReference>
<dbReference type="Gene3D" id="1.10.530.10">
    <property type="match status" value="1"/>
</dbReference>
<dbReference type="CDD" id="cd13403">
    <property type="entry name" value="MLTF-like"/>
    <property type="match status" value="1"/>
</dbReference>
<dbReference type="Proteomes" id="UP000525298">
    <property type="component" value="Unassembled WGS sequence"/>
</dbReference>
<dbReference type="Pfam" id="PF01464">
    <property type="entry name" value="SLT"/>
    <property type="match status" value="1"/>
</dbReference>
<dbReference type="SUPFAM" id="SSF53850">
    <property type="entry name" value="Periplasmic binding protein-like II"/>
    <property type="match status" value="1"/>
</dbReference>
<evidence type="ECO:0000313" key="9">
    <source>
        <dbReference type="Proteomes" id="UP000525298"/>
    </source>
</evidence>
<feature type="domain" description="Solute-binding protein family 3/N-terminal" evidence="7">
    <location>
        <begin position="14"/>
        <end position="239"/>
    </location>
</feature>
<evidence type="ECO:0000256" key="5">
    <source>
        <dbReference type="ARBA" id="ARBA00023239"/>
    </source>
</evidence>
<keyword evidence="3" id="KW-0472">Membrane</keyword>
<evidence type="ECO:0000256" key="3">
    <source>
        <dbReference type="ARBA" id="ARBA00023136"/>
    </source>
</evidence>
<dbReference type="InterPro" id="IPR023703">
    <property type="entry name" value="MltF"/>
</dbReference>
<proteinExistence type="inferred from homology"/>
<dbReference type="SUPFAM" id="SSF53955">
    <property type="entry name" value="Lysozyme-like"/>
    <property type="match status" value="1"/>
</dbReference>
<comment type="caution">
    <text evidence="8">The sequence shown here is derived from an EMBL/GenBank/DDBJ whole genome shotgun (WGS) entry which is preliminary data.</text>
</comment>
<protein>
    <submittedName>
        <fullName evidence="8">Membrane-bound lytic murein transglycosylase F</fullName>
    </submittedName>
</protein>
<dbReference type="CDD" id="cd01009">
    <property type="entry name" value="PBP2_YfhD_N"/>
    <property type="match status" value="1"/>
</dbReference>
<keyword evidence="4" id="KW-0998">Cell outer membrane</keyword>
<organism evidence="8 9">
    <name type="scientific">Desulfosalsimonas propionicica</name>
    <dbReference type="NCBI Taxonomy" id="332175"/>
    <lineage>
        <taxon>Bacteria</taxon>
        <taxon>Pseudomonadati</taxon>
        <taxon>Thermodesulfobacteriota</taxon>
        <taxon>Desulfobacteria</taxon>
        <taxon>Desulfobacterales</taxon>
        <taxon>Desulfosalsimonadaceae</taxon>
        <taxon>Desulfosalsimonas</taxon>
    </lineage>
</organism>
<gene>
    <name evidence="8" type="ORF">HNR65_003385</name>
</gene>
<dbReference type="EMBL" id="JACDUS010000015">
    <property type="protein sequence ID" value="MBA2883028.1"/>
    <property type="molecule type" value="Genomic_DNA"/>
</dbReference>
<dbReference type="InterPro" id="IPR001638">
    <property type="entry name" value="Solute-binding_3/MltF_N"/>
</dbReference>
<evidence type="ECO:0000256" key="2">
    <source>
        <dbReference type="ARBA" id="ARBA00022729"/>
    </source>
</evidence>
<comment type="subcellular location">
    <subcellularLocation>
        <location evidence="1">Cell outer membrane</location>
        <topology evidence="1">Peripheral membrane protein</topology>
    </subcellularLocation>
</comment>
<evidence type="ECO:0000256" key="1">
    <source>
        <dbReference type="ARBA" id="ARBA00004339"/>
    </source>
</evidence>
<keyword evidence="5" id="KW-0456">Lyase</keyword>
<dbReference type="AlphaFoldDB" id="A0A7W0CC73"/>